<dbReference type="Proteomes" id="UP001328107">
    <property type="component" value="Unassembled WGS sequence"/>
</dbReference>
<sequence>TESLVAFASIGAAVVVIGCLGSLAYMLNDLNDFYYRSLEDIHEFRGHAEEAWTDMISVTRMPVAAPDASSVFGLRGKRAAGGSCGCGAQPNNCPAGPAGPPG</sequence>
<dbReference type="SMART" id="SM01088">
    <property type="entry name" value="Col_cuticle_N"/>
    <property type="match status" value="1"/>
</dbReference>
<feature type="transmembrane region" description="Helical" evidence="2">
    <location>
        <begin position="6"/>
        <end position="27"/>
    </location>
</feature>
<feature type="non-terminal residue" evidence="4">
    <location>
        <position position="102"/>
    </location>
</feature>
<evidence type="ECO:0000313" key="4">
    <source>
        <dbReference type="EMBL" id="GMR39630.1"/>
    </source>
</evidence>
<keyword evidence="5" id="KW-1185">Reference proteome</keyword>
<name>A0AAN4ZMB3_9BILA</name>
<gene>
    <name evidence="4" type="ORF">PMAYCL1PPCAC_09825</name>
</gene>
<comment type="caution">
    <text evidence="4">The sequence shown here is derived from an EMBL/GenBank/DDBJ whole genome shotgun (WGS) entry which is preliminary data.</text>
</comment>
<evidence type="ECO:0000256" key="1">
    <source>
        <dbReference type="ARBA" id="ARBA00022737"/>
    </source>
</evidence>
<keyword evidence="2" id="KW-0812">Transmembrane</keyword>
<organism evidence="4 5">
    <name type="scientific">Pristionchus mayeri</name>
    <dbReference type="NCBI Taxonomy" id="1317129"/>
    <lineage>
        <taxon>Eukaryota</taxon>
        <taxon>Metazoa</taxon>
        <taxon>Ecdysozoa</taxon>
        <taxon>Nematoda</taxon>
        <taxon>Chromadorea</taxon>
        <taxon>Rhabditida</taxon>
        <taxon>Rhabditina</taxon>
        <taxon>Diplogasteromorpha</taxon>
        <taxon>Diplogasteroidea</taxon>
        <taxon>Neodiplogasteridae</taxon>
        <taxon>Pristionchus</taxon>
    </lineage>
</organism>
<feature type="non-terminal residue" evidence="4">
    <location>
        <position position="1"/>
    </location>
</feature>
<evidence type="ECO:0000259" key="3">
    <source>
        <dbReference type="SMART" id="SM01088"/>
    </source>
</evidence>
<keyword evidence="2" id="KW-0472">Membrane</keyword>
<dbReference type="GO" id="GO:0042302">
    <property type="term" value="F:structural constituent of cuticle"/>
    <property type="evidence" value="ECO:0007669"/>
    <property type="project" value="InterPro"/>
</dbReference>
<dbReference type="EMBL" id="BTRK01000002">
    <property type="protein sequence ID" value="GMR39630.1"/>
    <property type="molecule type" value="Genomic_DNA"/>
</dbReference>
<proteinExistence type="predicted"/>
<accession>A0AAN4ZMB3</accession>
<dbReference type="InterPro" id="IPR002486">
    <property type="entry name" value="Col_cuticle_N"/>
</dbReference>
<dbReference type="AlphaFoldDB" id="A0AAN4ZMB3"/>
<keyword evidence="2" id="KW-1133">Transmembrane helix</keyword>
<reference evidence="5" key="1">
    <citation type="submission" date="2022-10" db="EMBL/GenBank/DDBJ databases">
        <title>Genome assembly of Pristionchus species.</title>
        <authorList>
            <person name="Yoshida K."/>
            <person name="Sommer R.J."/>
        </authorList>
    </citation>
    <scope>NUCLEOTIDE SEQUENCE [LARGE SCALE GENOMIC DNA]</scope>
    <source>
        <strain evidence="5">RS5460</strain>
    </source>
</reference>
<protein>
    <recommendedName>
        <fullName evidence="3">Nematode cuticle collagen N-terminal domain-containing protein</fullName>
    </recommendedName>
</protein>
<keyword evidence="1" id="KW-0677">Repeat</keyword>
<evidence type="ECO:0000313" key="5">
    <source>
        <dbReference type="Proteomes" id="UP001328107"/>
    </source>
</evidence>
<feature type="domain" description="Nematode cuticle collagen N-terminal" evidence="3">
    <location>
        <begin position="3"/>
        <end position="55"/>
    </location>
</feature>
<evidence type="ECO:0000256" key="2">
    <source>
        <dbReference type="SAM" id="Phobius"/>
    </source>
</evidence>
<dbReference type="Pfam" id="PF01484">
    <property type="entry name" value="Col_cuticle_N"/>
    <property type="match status" value="1"/>
</dbReference>